<keyword evidence="2" id="KW-1185">Reference proteome</keyword>
<name>A0ACC5R4S9_9HYPH</name>
<proteinExistence type="predicted"/>
<comment type="caution">
    <text evidence="1">The sequence shown here is derived from an EMBL/GenBank/DDBJ whole genome shotgun (WGS) entry which is preliminary data.</text>
</comment>
<accession>A0ACC5R4S9</accession>
<organism evidence="1 2">
    <name type="scientific">Taklimakanibacter albus</name>
    <dbReference type="NCBI Taxonomy" id="2800327"/>
    <lineage>
        <taxon>Bacteria</taxon>
        <taxon>Pseudomonadati</taxon>
        <taxon>Pseudomonadota</taxon>
        <taxon>Alphaproteobacteria</taxon>
        <taxon>Hyphomicrobiales</taxon>
        <taxon>Aestuariivirgaceae</taxon>
        <taxon>Taklimakanibacter</taxon>
    </lineage>
</organism>
<evidence type="ECO:0000313" key="1">
    <source>
        <dbReference type="EMBL" id="MBK1867625.1"/>
    </source>
</evidence>
<protein>
    <submittedName>
        <fullName evidence="1">Cation:proton antiporter</fullName>
    </submittedName>
</protein>
<dbReference type="Proteomes" id="UP000616151">
    <property type="component" value="Unassembled WGS sequence"/>
</dbReference>
<sequence length="636" mass="68233">MQLSLDSFLLGAFIYLGAAVISVPIATRLGLGSVLGYLIAGMLIGPSVLGLIGSEGEDVMHFAEFGVIVMLFLVGLELQPSKLWNLRKPILGLGGLQVVGTAATIAVALILCGTAWKTSLTIGLILAMSSTAIVLQSLAERGQLKTSGGQSVFSVLLFQDIAVIPILALLPLLAVNGGEVAHGEAGHIARLPAWQQAVVVFAAVAMIVLAGRYLMRPLFRLIAMTGLREIFVALALALVVGITLLMEMVGLSPALGTFLAGVLLAESEYRHEIEMDLDPFKGLLLAVFFIAVGAGINFKLIASEPGLIFGGVLAFVALKLIVLYAIARFARMKPPRASLFSFSLAQGGEFAFVLISFAAGLGLLAVAQASMLVAIVALSMAIAPLLMMLDAKVIQPRFERYGFQREADRIDPAGSSAIILGHGRFGMTVGRVLAANGSRATVLDHDAEQIDALRRFGFKVFYGDASREDLLAAAGAEDAKILVVAIDDRDKILQIVETAKRRFPHLEIFARAFDRTHAYALFNAGVEHVYREVYDSSLVMAEDALVALGTHPYEATRALQVFRKHDEALIRRSARHAGDIDTIIDISRAAQAEIERVLSGDQRPRPELAPDRSWDTQNDAARDPRSMSENEEKAAS</sequence>
<dbReference type="EMBL" id="JAENHL010000007">
    <property type="protein sequence ID" value="MBK1867625.1"/>
    <property type="molecule type" value="Genomic_DNA"/>
</dbReference>
<gene>
    <name evidence="1" type="ORF">JHL16_14805</name>
</gene>
<reference evidence="1" key="1">
    <citation type="submission" date="2021-01" db="EMBL/GenBank/DDBJ databases">
        <authorList>
            <person name="Sun Q."/>
        </authorList>
    </citation>
    <scope>NUCLEOTIDE SEQUENCE</scope>
    <source>
        <strain evidence="1">YIM B02566</strain>
    </source>
</reference>
<evidence type="ECO:0000313" key="2">
    <source>
        <dbReference type="Proteomes" id="UP000616151"/>
    </source>
</evidence>